<keyword evidence="3" id="KW-1185">Reference proteome</keyword>
<keyword evidence="1" id="KW-1133">Transmembrane helix</keyword>
<organism evidence="2 3">
    <name type="scientific">Arenicella chitinivorans</name>
    <dbReference type="NCBI Taxonomy" id="1329800"/>
    <lineage>
        <taxon>Bacteria</taxon>
        <taxon>Pseudomonadati</taxon>
        <taxon>Pseudomonadota</taxon>
        <taxon>Gammaproteobacteria</taxon>
        <taxon>Arenicellales</taxon>
        <taxon>Arenicellaceae</taxon>
        <taxon>Arenicella</taxon>
    </lineage>
</organism>
<feature type="transmembrane region" description="Helical" evidence="1">
    <location>
        <begin position="20"/>
        <end position="43"/>
    </location>
</feature>
<dbReference type="AlphaFoldDB" id="A0A918RRB2"/>
<sequence length="418" mass="46772">MDFLCVARHNLDDQFYTDGIYMKNLVIVLVVLALLVVGGKYYIEYSYKKELDQMLISARSMVDARYQDLKVGYDGSLTVTGVVVKPAELDHDISISKISLSSSDRFLLLRGKSYFKDGKFPDKLNLNIDGMGFDSAMFDMSTDTKPCRDIWSSYAYTQIGLDRIEADAQFGFDFRDPYNASMNLYYQDDTGSLSMEWVFDSGALELAMVGGDTPLKEISLTANLNAEVSAAVGEYCAGVFKISSEDYFNKIIGSAKYSFNSFGVDYGPEFRESLVKFMQGGVQADLVMKPSKELLKMGGSRSMKSKDIIKKLNLKVSVDGLAIPIEIKEQEKPKAVVKPKKKVVYTAISVGQARDYINKHVRIQRTKDRSPIEGRLLTVTGSSLAVEIYRYTGVMTYTVPKGDIAKIELYEVERVTPE</sequence>
<accession>A0A918RRB2</accession>
<protein>
    <submittedName>
        <fullName evidence="2">Uncharacterized protein</fullName>
    </submittedName>
</protein>
<reference evidence="2" key="2">
    <citation type="submission" date="2020-09" db="EMBL/GenBank/DDBJ databases">
        <authorList>
            <person name="Sun Q."/>
            <person name="Kim S."/>
        </authorList>
    </citation>
    <scope>NUCLEOTIDE SEQUENCE</scope>
    <source>
        <strain evidence="2">KCTC 12711</strain>
    </source>
</reference>
<reference evidence="2" key="1">
    <citation type="journal article" date="2014" name="Int. J. Syst. Evol. Microbiol.">
        <title>Complete genome sequence of Corynebacterium casei LMG S-19264T (=DSM 44701T), isolated from a smear-ripened cheese.</title>
        <authorList>
            <consortium name="US DOE Joint Genome Institute (JGI-PGF)"/>
            <person name="Walter F."/>
            <person name="Albersmeier A."/>
            <person name="Kalinowski J."/>
            <person name="Ruckert C."/>
        </authorList>
    </citation>
    <scope>NUCLEOTIDE SEQUENCE</scope>
    <source>
        <strain evidence="2">KCTC 12711</strain>
    </source>
</reference>
<name>A0A918RRB2_9GAMM</name>
<dbReference type="Proteomes" id="UP000614811">
    <property type="component" value="Unassembled WGS sequence"/>
</dbReference>
<comment type="caution">
    <text evidence="2">The sequence shown here is derived from an EMBL/GenBank/DDBJ whole genome shotgun (WGS) entry which is preliminary data.</text>
</comment>
<gene>
    <name evidence="2" type="ORF">GCM10008090_14920</name>
</gene>
<dbReference type="EMBL" id="BMXA01000002">
    <property type="protein sequence ID" value="GHA06265.1"/>
    <property type="molecule type" value="Genomic_DNA"/>
</dbReference>
<proteinExistence type="predicted"/>
<keyword evidence="1" id="KW-0812">Transmembrane</keyword>
<keyword evidence="1" id="KW-0472">Membrane</keyword>
<evidence type="ECO:0000256" key="1">
    <source>
        <dbReference type="SAM" id="Phobius"/>
    </source>
</evidence>
<evidence type="ECO:0000313" key="3">
    <source>
        <dbReference type="Proteomes" id="UP000614811"/>
    </source>
</evidence>
<evidence type="ECO:0000313" key="2">
    <source>
        <dbReference type="EMBL" id="GHA06265.1"/>
    </source>
</evidence>